<dbReference type="Gene3D" id="3.40.920.10">
    <property type="entry name" value="Pyruvate-ferredoxin oxidoreductase, PFOR, domain III"/>
    <property type="match status" value="1"/>
</dbReference>
<dbReference type="GO" id="GO:0016625">
    <property type="term" value="F:oxidoreductase activity, acting on the aldehyde or oxo group of donors, iron-sulfur protein as acceptor"/>
    <property type="evidence" value="ECO:0007669"/>
    <property type="project" value="InterPro"/>
</dbReference>
<evidence type="ECO:0000259" key="2">
    <source>
        <dbReference type="Pfam" id="PF01558"/>
    </source>
</evidence>
<dbReference type="STRING" id="690567.813"/>
<keyword evidence="4" id="KW-1185">Reference proteome</keyword>
<dbReference type="NCBIfam" id="TIGR02175">
    <property type="entry name" value="PorC_KorC"/>
    <property type="match status" value="1"/>
</dbReference>
<dbReference type="SUPFAM" id="SSF53323">
    <property type="entry name" value="Pyruvate-ferredoxin oxidoreductase, PFOR, domain III"/>
    <property type="match status" value="1"/>
</dbReference>
<evidence type="ECO:0000313" key="3">
    <source>
        <dbReference type="EMBL" id="CFX23206.1"/>
    </source>
</evidence>
<sequence>MSLFRIALAGEGGQGVQSIAEILAEAAYNENKQAIYIPNFGLEQRGGVSIAFLQFSERRIGAPKFQKADIVIALSSRAVERTLTYSGEETLYVYDSSFKLGPEELPEQAKQIIDLPAIETANNKLHPRVFNIIIMGAVIGLSNVVSFEAAKEALEHKLAYKFEKDPKLRELNYKALEIGKEMGEKALKEGVV</sequence>
<dbReference type="EMBL" id="CGIH01000012">
    <property type="protein sequence ID" value="CFX23206.1"/>
    <property type="molecule type" value="Genomic_DNA"/>
</dbReference>
<feature type="domain" description="Pyruvate/ketoisovalerate oxidoreductase catalytic" evidence="2">
    <location>
        <begin position="12"/>
        <end position="180"/>
    </location>
</feature>
<dbReference type="RefSeq" id="WP_046496127.1">
    <property type="nucleotide sequence ID" value="NZ_CGIH01000012.1"/>
</dbReference>
<accession>A0A0E4C841</accession>
<proteinExistence type="predicted"/>
<dbReference type="InterPro" id="IPR052554">
    <property type="entry name" value="2-oxoglutarate_synth_KorC"/>
</dbReference>
<name>A0A0E4C841_9FIRM</name>
<evidence type="ECO:0000256" key="1">
    <source>
        <dbReference type="ARBA" id="ARBA00023002"/>
    </source>
</evidence>
<organism evidence="3 4">
    <name type="scientific">Syntrophomonas zehnderi OL-4</name>
    <dbReference type="NCBI Taxonomy" id="690567"/>
    <lineage>
        <taxon>Bacteria</taxon>
        <taxon>Bacillati</taxon>
        <taxon>Bacillota</taxon>
        <taxon>Clostridia</taxon>
        <taxon>Eubacteriales</taxon>
        <taxon>Syntrophomonadaceae</taxon>
        <taxon>Syntrophomonas</taxon>
    </lineage>
</organism>
<evidence type="ECO:0000313" key="4">
    <source>
        <dbReference type="Proteomes" id="UP000045545"/>
    </source>
</evidence>
<keyword evidence="3" id="KW-0670">Pyruvate</keyword>
<dbReference type="InterPro" id="IPR019752">
    <property type="entry name" value="Pyrv/ketoisovalerate_OxRed_cat"/>
</dbReference>
<dbReference type="PANTHER" id="PTHR42730">
    <property type="entry name" value="2-OXOGLUTARATE SYNTHASE SUBUNIT KORC"/>
    <property type="match status" value="1"/>
</dbReference>
<dbReference type="AlphaFoldDB" id="A0A0E4C841"/>
<dbReference type="OrthoDB" id="9789125at2"/>
<dbReference type="InterPro" id="IPR002869">
    <property type="entry name" value="Pyrv_flavodox_OxRed_cen"/>
</dbReference>
<dbReference type="Proteomes" id="UP000045545">
    <property type="component" value="Unassembled WGS sequence"/>
</dbReference>
<dbReference type="InterPro" id="IPR011894">
    <property type="entry name" value="PorC_KorC"/>
</dbReference>
<dbReference type="PANTHER" id="PTHR42730:SF1">
    <property type="entry name" value="2-OXOGLUTARATE SYNTHASE SUBUNIT KORC"/>
    <property type="match status" value="1"/>
</dbReference>
<keyword evidence="1" id="KW-0560">Oxidoreductase</keyword>
<dbReference type="Pfam" id="PF01558">
    <property type="entry name" value="POR"/>
    <property type="match status" value="1"/>
</dbReference>
<reference evidence="3 4" key="1">
    <citation type="submission" date="2015-03" db="EMBL/GenBank/DDBJ databases">
        <authorList>
            <person name="Murphy D."/>
        </authorList>
    </citation>
    <scope>NUCLEOTIDE SEQUENCE [LARGE SCALE GENOMIC DNA]</scope>
    <source>
        <strain evidence="3 4">OL-4</strain>
    </source>
</reference>
<gene>
    <name evidence="3" type="ORF">813</name>
</gene>
<protein>
    <submittedName>
        <fullName evidence="3">2-oxoacid:acceptor oxidoreductase, gamma subunit, pyruvate/2-ketoisovalerate</fullName>
    </submittedName>
</protein>